<evidence type="ECO:0000256" key="1">
    <source>
        <dbReference type="ARBA" id="ARBA00022670"/>
    </source>
</evidence>
<evidence type="ECO:0000313" key="9">
    <source>
        <dbReference type="EMBL" id="CRL00464.1"/>
    </source>
</evidence>
<evidence type="ECO:0000256" key="7">
    <source>
        <dbReference type="SAM" id="SignalP"/>
    </source>
</evidence>
<dbReference type="Gene3D" id="2.40.10.10">
    <property type="entry name" value="Trypsin-like serine proteases"/>
    <property type="match status" value="2"/>
</dbReference>
<protein>
    <submittedName>
        <fullName evidence="9">CLUMA_CG013726, isoform B</fullName>
    </submittedName>
</protein>
<name>A0A1J1IJU7_9DIPT</name>
<feature type="domain" description="Peptidase S1" evidence="8">
    <location>
        <begin position="320"/>
        <end position="548"/>
    </location>
</feature>
<feature type="domain" description="Peptidase S1" evidence="8">
    <location>
        <begin position="32"/>
        <end position="260"/>
    </location>
</feature>
<sequence length="556" mass="60706">MVFRFLIFIVLAVTVHAVFLSDEETTNGNGRIMGGTAQTFTAMASIRVFALQGDFHVCGGFIVSPQFVVTAAQCTHQRVASLLRVRVGSNSINPPRLHQIRCIRYFNDSAGSFNPTTKENDIALLRMETNIVLDATTSAIGMAMPNSFNDPPVDVHIFGWGATTAGGALQTTLRRGIFRVASLANCRLNFPAVVRSSILDSHMCTSWAGRATCAGDIGGPIVHQNQVVGIVSWVDPCTGGQVNVNTRMSVFSTWINTAIFVTQECPKYKRVSLKYFTIQFFKQFHSIKMVFRFLIFIVLVVTAHAVLLSDEETTNRNGRIMGGTAQTFTAMASIRVFALQGDFHVCGGFIVSPLFVVTAAQCTHQRNPSQLRVRVGGNTINPPRLHQIRCIRYANDSAGSFNPTTKENDIALLRMETNITFDATTSAIAMAFPNTFNDPPVEVNIFGWGASTTGGNLQNTLLRGIFRVTSLANCRLSFPPVMRGLILNSHMCTAWAGRATCTGDVGGPIVHQNQVVGIVSWVDPCTGGQVNVNTRMSDFSFWITTLMLTNPECPNI</sequence>
<dbReference type="InterPro" id="IPR050430">
    <property type="entry name" value="Peptidase_S1"/>
</dbReference>
<dbReference type="PROSITE" id="PS50240">
    <property type="entry name" value="TRYPSIN_DOM"/>
    <property type="match status" value="2"/>
</dbReference>
<dbReference type="PRINTS" id="PR00722">
    <property type="entry name" value="CHYMOTRYPSIN"/>
</dbReference>
<evidence type="ECO:0000256" key="2">
    <source>
        <dbReference type="ARBA" id="ARBA00022801"/>
    </source>
</evidence>
<dbReference type="EMBL" id="CVRI01000054">
    <property type="protein sequence ID" value="CRL00464.1"/>
    <property type="molecule type" value="Genomic_DNA"/>
</dbReference>
<dbReference type="STRING" id="568069.A0A1J1IJU7"/>
<dbReference type="Pfam" id="PF00089">
    <property type="entry name" value="Trypsin"/>
    <property type="match status" value="2"/>
</dbReference>
<dbReference type="GO" id="GO:0004252">
    <property type="term" value="F:serine-type endopeptidase activity"/>
    <property type="evidence" value="ECO:0007669"/>
    <property type="project" value="InterPro"/>
</dbReference>
<evidence type="ECO:0000259" key="8">
    <source>
        <dbReference type="PROSITE" id="PS50240"/>
    </source>
</evidence>
<dbReference type="InterPro" id="IPR009003">
    <property type="entry name" value="Peptidase_S1_PA"/>
</dbReference>
<evidence type="ECO:0000256" key="3">
    <source>
        <dbReference type="ARBA" id="ARBA00022825"/>
    </source>
</evidence>
<keyword evidence="6" id="KW-0812">Transmembrane</keyword>
<reference evidence="9 10" key="1">
    <citation type="submission" date="2015-04" db="EMBL/GenBank/DDBJ databases">
        <authorList>
            <person name="Syromyatnikov M.Y."/>
            <person name="Popov V.N."/>
        </authorList>
    </citation>
    <scope>NUCLEOTIDE SEQUENCE [LARGE SCALE GENOMIC DNA]</scope>
</reference>
<accession>A0A1J1IJU7</accession>
<keyword evidence="4" id="KW-1015">Disulfide bond</keyword>
<feature type="transmembrane region" description="Helical" evidence="6">
    <location>
        <begin position="289"/>
        <end position="309"/>
    </location>
</feature>
<keyword evidence="2" id="KW-0378">Hydrolase</keyword>
<keyword evidence="7" id="KW-0732">Signal</keyword>
<dbReference type="Proteomes" id="UP000183832">
    <property type="component" value="Unassembled WGS sequence"/>
</dbReference>
<keyword evidence="6" id="KW-0472">Membrane</keyword>
<evidence type="ECO:0000256" key="4">
    <source>
        <dbReference type="ARBA" id="ARBA00023157"/>
    </source>
</evidence>
<dbReference type="GO" id="GO:0006508">
    <property type="term" value="P:proteolysis"/>
    <property type="evidence" value="ECO:0007669"/>
    <property type="project" value="UniProtKB-KW"/>
</dbReference>
<evidence type="ECO:0000256" key="5">
    <source>
        <dbReference type="ARBA" id="ARBA00024195"/>
    </source>
</evidence>
<dbReference type="InterPro" id="IPR001254">
    <property type="entry name" value="Trypsin_dom"/>
</dbReference>
<dbReference type="SMART" id="SM00020">
    <property type="entry name" value="Tryp_SPc"/>
    <property type="match status" value="2"/>
</dbReference>
<dbReference type="PANTHER" id="PTHR24276">
    <property type="entry name" value="POLYSERASE-RELATED"/>
    <property type="match status" value="1"/>
</dbReference>
<dbReference type="PANTHER" id="PTHR24276:SF91">
    <property type="entry name" value="AT26814P-RELATED"/>
    <property type="match status" value="1"/>
</dbReference>
<dbReference type="AlphaFoldDB" id="A0A1J1IJU7"/>
<dbReference type="InterPro" id="IPR001314">
    <property type="entry name" value="Peptidase_S1A"/>
</dbReference>
<proteinExistence type="inferred from homology"/>
<gene>
    <name evidence="9" type="primary">similar to Trypsin</name>
    <name evidence="9" type="ORF">CLUMA_CG013726</name>
</gene>
<feature type="signal peptide" evidence="7">
    <location>
        <begin position="1"/>
        <end position="17"/>
    </location>
</feature>
<evidence type="ECO:0000256" key="6">
    <source>
        <dbReference type="SAM" id="Phobius"/>
    </source>
</evidence>
<keyword evidence="1" id="KW-0645">Protease</keyword>
<keyword evidence="6" id="KW-1133">Transmembrane helix</keyword>
<evidence type="ECO:0000313" key="10">
    <source>
        <dbReference type="Proteomes" id="UP000183832"/>
    </source>
</evidence>
<dbReference type="CDD" id="cd00190">
    <property type="entry name" value="Tryp_SPc"/>
    <property type="match status" value="2"/>
</dbReference>
<dbReference type="InterPro" id="IPR043504">
    <property type="entry name" value="Peptidase_S1_PA_chymotrypsin"/>
</dbReference>
<dbReference type="SUPFAM" id="SSF50494">
    <property type="entry name" value="Trypsin-like serine proteases"/>
    <property type="match status" value="2"/>
</dbReference>
<feature type="chain" id="PRO_5012678603" evidence="7">
    <location>
        <begin position="18"/>
        <end position="556"/>
    </location>
</feature>
<organism evidence="9 10">
    <name type="scientific">Clunio marinus</name>
    <dbReference type="NCBI Taxonomy" id="568069"/>
    <lineage>
        <taxon>Eukaryota</taxon>
        <taxon>Metazoa</taxon>
        <taxon>Ecdysozoa</taxon>
        <taxon>Arthropoda</taxon>
        <taxon>Hexapoda</taxon>
        <taxon>Insecta</taxon>
        <taxon>Pterygota</taxon>
        <taxon>Neoptera</taxon>
        <taxon>Endopterygota</taxon>
        <taxon>Diptera</taxon>
        <taxon>Nematocera</taxon>
        <taxon>Chironomoidea</taxon>
        <taxon>Chironomidae</taxon>
        <taxon>Clunio</taxon>
    </lineage>
</organism>
<keyword evidence="10" id="KW-1185">Reference proteome</keyword>
<dbReference type="OrthoDB" id="8440449at2759"/>
<keyword evidence="3" id="KW-0720">Serine protease</keyword>
<comment type="similarity">
    <text evidence="5">Belongs to the peptidase S1 family. CLIP subfamily.</text>
</comment>